<evidence type="ECO:0000313" key="2">
    <source>
        <dbReference type="Proteomes" id="UP000217790"/>
    </source>
</evidence>
<keyword evidence="2" id="KW-1185">Reference proteome</keyword>
<dbReference type="Proteomes" id="UP000217790">
    <property type="component" value="Unassembled WGS sequence"/>
</dbReference>
<dbReference type="AlphaFoldDB" id="A0A2H3DX25"/>
<name>A0A2H3DX25_ARMGA</name>
<proteinExistence type="predicted"/>
<gene>
    <name evidence="1" type="ORF">ARMGADRAFT_575868</name>
</gene>
<accession>A0A2H3DX25</accession>
<protein>
    <submittedName>
        <fullName evidence="1">Uncharacterized protein</fullName>
    </submittedName>
</protein>
<dbReference type="EMBL" id="KZ293648">
    <property type="protein sequence ID" value="PBK98424.1"/>
    <property type="molecule type" value="Genomic_DNA"/>
</dbReference>
<evidence type="ECO:0000313" key="1">
    <source>
        <dbReference type="EMBL" id="PBK98424.1"/>
    </source>
</evidence>
<reference evidence="2" key="1">
    <citation type="journal article" date="2017" name="Nat. Ecol. Evol.">
        <title>Genome expansion and lineage-specific genetic innovations in the forest pathogenic fungi Armillaria.</title>
        <authorList>
            <person name="Sipos G."/>
            <person name="Prasanna A.N."/>
            <person name="Walter M.C."/>
            <person name="O'Connor E."/>
            <person name="Balint B."/>
            <person name="Krizsan K."/>
            <person name="Kiss B."/>
            <person name="Hess J."/>
            <person name="Varga T."/>
            <person name="Slot J."/>
            <person name="Riley R."/>
            <person name="Boka B."/>
            <person name="Rigling D."/>
            <person name="Barry K."/>
            <person name="Lee J."/>
            <person name="Mihaltcheva S."/>
            <person name="LaButti K."/>
            <person name="Lipzen A."/>
            <person name="Waldron R."/>
            <person name="Moloney N.M."/>
            <person name="Sperisen C."/>
            <person name="Kredics L."/>
            <person name="Vagvoelgyi C."/>
            <person name="Patrignani A."/>
            <person name="Fitzpatrick D."/>
            <person name="Nagy I."/>
            <person name="Doyle S."/>
            <person name="Anderson J.B."/>
            <person name="Grigoriev I.V."/>
            <person name="Gueldener U."/>
            <person name="Muensterkoetter M."/>
            <person name="Nagy L.G."/>
        </authorList>
    </citation>
    <scope>NUCLEOTIDE SEQUENCE [LARGE SCALE GENOMIC DNA]</scope>
    <source>
        <strain evidence="2">Ar21-2</strain>
    </source>
</reference>
<dbReference type="InParanoid" id="A0A2H3DX25"/>
<organism evidence="1 2">
    <name type="scientific">Armillaria gallica</name>
    <name type="common">Bulbous honey fungus</name>
    <name type="synonym">Armillaria bulbosa</name>
    <dbReference type="NCBI Taxonomy" id="47427"/>
    <lineage>
        <taxon>Eukaryota</taxon>
        <taxon>Fungi</taxon>
        <taxon>Dikarya</taxon>
        <taxon>Basidiomycota</taxon>
        <taxon>Agaricomycotina</taxon>
        <taxon>Agaricomycetes</taxon>
        <taxon>Agaricomycetidae</taxon>
        <taxon>Agaricales</taxon>
        <taxon>Marasmiineae</taxon>
        <taxon>Physalacriaceae</taxon>
        <taxon>Armillaria</taxon>
    </lineage>
</organism>
<sequence length="151" mass="16996">MNTSGSAHTLIIVSAPSPTPGQSRTQPCTHLQFTRHKAKVERRCRLSWTGTLEEVKTERSAWVKELAMASPQTMLFGTEVQTEQVRALVEYQQWICPALDVHQSKSTSETSKIQHSRRAWQRSQRVRGHGVMARGSGAHANKHVDIVVAQW</sequence>